<dbReference type="EMBL" id="CAJNYT010005262">
    <property type="protein sequence ID" value="CAF3725034.1"/>
    <property type="molecule type" value="Genomic_DNA"/>
</dbReference>
<gene>
    <name evidence="1" type="ORF">GRG538_LOCUS29895</name>
</gene>
<name>A0A818WJI6_9BILA</name>
<proteinExistence type="predicted"/>
<evidence type="ECO:0000313" key="2">
    <source>
        <dbReference type="Proteomes" id="UP000663872"/>
    </source>
</evidence>
<accession>A0A818WJI6</accession>
<dbReference type="AlphaFoldDB" id="A0A818WJI6"/>
<comment type="caution">
    <text evidence="1">The sequence shown here is derived from an EMBL/GenBank/DDBJ whole genome shotgun (WGS) entry which is preliminary data.</text>
</comment>
<evidence type="ECO:0000313" key="1">
    <source>
        <dbReference type="EMBL" id="CAF3725034.1"/>
    </source>
</evidence>
<dbReference type="Proteomes" id="UP000663872">
    <property type="component" value="Unassembled WGS sequence"/>
</dbReference>
<protein>
    <submittedName>
        <fullName evidence="1">Uncharacterized protein</fullName>
    </submittedName>
</protein>
<organism evidence="1 2">
    <name type="scientific">Rotaria socialis</name>
    <dbReference type="NCBI Taxonomy" id="392032"/>
    <lineage>
        <taxon>Eukaryota</taxon>
        <taxon>Metazoa</taxon>
        <taxon>Spiralia</taxon>
        <taxon>Gnathifera</taxon>
        <taxon>Rotifera</taxon>
        <taxon>Eurotatoria</taxon>
        <taxon>Bdelloidea</taxon>
        <taxon>Philodinida</taxon>
        <taxon>Philodinidae</taxon>
        <taxon>Rotaria</taxon>
    </lineage>
</organism>
<reference evidence="1" key="1">
    <citation type="submission" date="2021-02" db="EMBL/GenBank/DDBJ databases">
        <authorList>
            <person name="Nowell W R."/>
        </authorList>
    </citation>
    <scope>NUCLEOTIDE SEQUENCE</scope>
</reference>
<sequence length="217" mass="24449">MQNHQGVEVMRPGQVRGVGSCRTGANPGRFLSETTKIFAAGFRPPDPTELVPDSSRFFQILPDFVGFRQNPTISGPESGRKHCFSWASMSLYEKHDVVDGEIEDNGPGRCHKIIRANCRIIKRIGLKKLSYSDHARFLTEEVIESCKTPMVNELIENECITNTFDFNHGFIETNDRNNESSEYPKSFVHELVDNNNAKSVGNQLERNNCADIDGTLR</sequence>